<evidence type="ECO:0000313" key="8">
    <source>
        <dbReference type="EMBL" id="KIM89767.1"/>
    </source>
</evidence>
<dbReference type="FunCoup" id="A0A0C3CJ78">
    <property type="interactions" value="217"/>
</dbReference>
<evidence type="ECO:0000256" key="1">
    <source>
        <dbReference type="ARBA" id="ARBA00003757"/>
    </source>
</evidence>
<feature type="compositionally biased region" description="Acidic residues" evidence="5">
    <location>
        <begin position="491"/>
        <end position="505"/>
    </location>
</feature>
<comment type="function">
    <text evidence="1">Involved in the partitioning of the mitochondrial organelle and mitochondrial DNA (mtDNA) inheritance.</text>
</comment>
<dbReference type="InterPro" id="IPR019605">
    <property type="entry name" value="Misato_II_tubulin-like"/>
</dbReference>
<feature type="domain" description="Misato Segment II tubulin-like" evidence="6">
    <location>
        <begin position="2"/>
        <end position="121"/>
    </location>
</feature>
<protein>
    <recommendedName>
        <fullName evidence="10">Tubulin nucleotide-binding domain-like protein</fullName>
    </recommendedName>
</protein>
<dbReference type="SUPFAM" id="SSF52490">
    <property type="entry name" value="Tubulin nucleotide-binding domain-like"/>
    <property type="match status" value="1"/>
</dbReference>
<comment type="similarity">
    <text evidence="3">Belongs to the misato family.</text>
</comment>
<evidence type="ECO:0000256" key="4">
    <source>
        <dbReference type="ARBA" id="ARBA00023128"/>
    </source>
</evidence>
<dbReference type="EMBL" id="KN832974">
    <property type="protein sequence ID" value="KIM89767.1"/>
    <property type="molecule type" value="Genomic_DNA"/>
</dbReference>
<evidence type="ECO:0000259" key="6">
    <source>
        <dbReference type="Pfam" id="PF10644"/>
    </source>
</evidence>
<gene>
    <name evidence="8" type="ORF">PILCRDRAFT_767219</name>
</gene>
<dbReference type="PANTHER" id="PTHR13391">
    <property type="entry name" value="MITOCHONDRIAL DISTRIBUTION REGULATOR MISATO"/>
    <property type="match status" value="1"/>
</dbReference>
<evidence type="ECO:0000256" key="3">
    <source>
        <dbReference type="ARBA" id="ARBA00008507"/>
    </source>
</evidence>
<accession>A0A0C3CJ78</accession>
<dbReference type="InterPro" id="IPR049942">
    <property type="entry name" value="DML1/Misato"/>
</dbReference>
<dbReference type="GO" id="GO:0005739">
    <property type="term" value="C:mitochondrion"/>
    <property type="evidence" value="ECO:0007669"/>
    <property type="project" value="UniProtKB-SubCell"/>
</dbReference>
<dbReference type="HOGENOM" id="CLU_022511_2_0_1"/>
<dbReference type="AlphaFoldDB" id="A0A0C3CJ78"/>
<dbReference type="Gene3D" id="3.40.50.1440">
    <property type="entry name" value="Tubulin/FtsZ, GTPase domain"/>
    <property type="match status" value="1"/>
</dbReference>
<reference evidence="8 9" key="1">
    <citation type="submission" date="2014-04" db="EMBL/GenBank/DDBJ databases">
        <authorList>
            <consortium name="DOE Joint Genome Institute"/>
            <person name="Kuo A."/>
            <person name="Tarkka M."/>
            <person name="Buscot F."/>
            <person name="Kohler A."/>
            <person name="Nagy L.G."/>
            <person name="Floudas D."/>
            <person name="Copeland A."/>
            <person name="Barry K.W."/>
            <person name="Cichocki N."/>
            <person name="Veneault-Fourrey C."/>
            <person name="LaButti K."/>
            <person name="Lindquist E.A."/>
            <person name="Lipzen A."/>
            <person name="Lundell T."/>
            <person name="Morin E."/>
            <person name="Murat C."/>
            <person name="Sun H."/>
            <person name="Tunlid A."/>
            <person name="Henrissat B."/>
            <person name="Grigoriev I.V."/>
            <person name="Hibbett D.S."/>
            <person name="Martin F."/>
            <person name="Nordberg H.P."/>
            <person name="Cantor M.N."/>
            <person name="Hua S.X."/>
        </authorList>
    </citation>
    <scope>NUCLEOTIDE SEQUENCE [LARGE SCALE GENOMIC DNA]</scope>
    <source>
        <strain evidence="8 9">F 1598</strain>
    </source>
</reference>
<reference evidence="9" key="2">
    <citation type="submission" date="2015-01" db="EMBL/GenBank/DDBJ databases">
        <title>Evolutionary Origins and Diversification of the Mycorrhizal Mutualists.</title>
        <authorList>
            <consortium name="DOE Joint Genome Institute"/>
            <consortium name="Mycorrhizal Genomics Consortium"/>
            <person name="Kohler A."/>
            <person name="Kuo A."/>
            <person name="Nagy L.G."/>
            <person name="Floudas D."/>
            <person name="Copeland A."/>
            <person name="Barry K.W."/>
            <person name="Cichocki N."/>
            <person name="Veneault-Fourrey C."/>
            <person name="LaButti K."/>
            <person name="Lindquist E.A."/>
            <person name="Lipzen A."/>
            <person name="Lundell T."/>
            <person name="Morin E."/>
            <person name="Murat C."/>
            <person name="Riley R."/>
            <person name="Ohm R."/>
            <person name="Sun H."/>
            <person name="Tunlid A."/>
            <person name="Henrissat B."/>
            <person name="Grigoriev I.V."/>
            <person name="Hibbett D.S."/>
            <person name="Martin F."/>
        </authorList>
    </citation>
    <scope>NUCLEOTIDE SEQUENCE [LARGE SCALE GENOMIC DNA]</scope>
    <source>
        <strain evidence="9">F 1598</strain>
    </source>
</reference>
<dbReference type="InterPro" id="IPR036525">
    <property type="entry name" value="Tubulin/FtsZ_GTPase_sf"/>
</dbReference>
<keyword evidence="9" id="KW-1185">Reference proteome</keyword>
<dbReference type="GO" id="GO:0007005">
    <property type="term" value="P:mitochondrion organization"/>
    <property type="evidence" value="ECO:0007669"/>
    <property type="project" value="InterPro"/>
</dbReference>
<keyword evidence="4" id="KW-0496">Mitochondrion</keyword>
<proteinExistence type="inferred from homology"/>
<organism evidence="8 9">
    <name type="scientific">Piloderma croceum (strain F 1598)</name>
    <dbReference type="NCBI Taxonomy" id="765440"/>
    <lineage>
        <taxon>Eukaryota</taxon>
        <taxon>Fungi</taxon>
        <taxon>Dikarya</taxon>
        <taxon>Basidiomycota</taxon>
        <taxon>Agaricomycotina</taxon>
        <taxon>Agaricomycetes</taxon>
        <taxon>Agaricomycetidae</taxon>
        <taxon>Atheliales</taxon>
        <taxon>Atheliaceae</taxon>
        <taxon>Piloderma</taxon>
    </lineage>
</organism>
<dbReference type="OrthoDB" id="271881at2759"/>
<dbReference type="InParanoid" id="A0A0C3CJ78"/>
<evidence type="ECO:0008006" key="10">
    <source>
        <dbReference type="Google" id="ProtNLM"/>
    </source>
</evidence>
<dbReference type="Pfam" id="PF14881">
    <property type="entry name" value="Tubulin_3"/>
    <property type="match status" value="1"/>
</dbReference>
<feature type="domain" description="DML1/Misato tubulin" evidence="7">
    <location>
        <begin position="133"/>
        <end position="315"/>
    </location>
</feature>
<dbReference type="Pfam" id="PF10644">
    <property type="entry name" value="Misat_Tub_SegII"/>
    <property type="match status" value="1"/>
</dbReference>
<feature type="region of interest" description="Disordered" evidence="5">
    <location>
        <begin position="482"/>
        <end position="505"/>
    </location>
</feature>
<sequence>MKEILYIQAGSLANYVGTHFWNTQENYFTYGSDSDGEDYSLVSNDVSFREGIAYNNEPIFYPRLLAFDRKANFGTLSQRSALTGFNDGDPESGSGPSLWNGNVIEYKQDPIPESKYHNQIQHDYDHHQDGEPEVRYWSDFNRLYYAPKTVQRLPDIADWENAEGNWQEGRDTFKRFDEETTLMENSLRAFVEECDTLQGIQLIHDTATFGSFIDSFLTSFRDEFSKLSVLSFDLLSDSSPASVDVNDHSRRRKVLNDALCLRSINELRSMSIPVQSPLSWPTTIDGVYLDVGRSSLYHTSALLSAHFESATLPLRMRGTHEDLTSFTSQLNWRGITRFAELTGRVSGSSGINFDQRMFNYTTLDSAQNAVLDFTRRDVSRGFTLPDMQAYKIWCSNSTMQETFISSTHAPPYPLPNSFPRIFTSNRSRTMPLFTSMSTTPRTSSLFRSYARFIEANLGMGGDEGMNRDEMKELGNDLWRICDGFGDSDGPGGEEDDNRDELGEDE</sequence>
<dbReference type="Proteomes" id="UP000054166">
    <property type="component" value="Unassembled WGS sequence"/>
</dbReference>
<evidence type="ECO:0000256" key="5">
    <source>
        <dbReference type="SAM" id="MobiDB-lite"/>
    </source>
</evidence>
<name>A0A0C3CJ78_PILCF</name>
<evidence type="ECO:0000313" key="9">
    <source>
        <dbReference type="Proteomes" id="UP000054166"/>
    </source>
</evidence>
<evidence type="ECO:0000256" key="2">
    <source>
        <dbReference type="ARBA" id="ARBA00004173"/>
    </source>
</evidence>
<evidence type="ECO:0000259" key="7">
    <source>
        <dbReference type="Pfam" id="PF14881"/>
    </source>
</evidence>
<dbReference type="STRING" id="765440.A0A0C3CJ78"/>
<dbReference type="InterPro" id="IPR029209">
    <property type="entry name" value="DML1/Misato_tubulin"/>
</dbReference>
<dbReference type="PANTHER" id="PTHR13391:SF0">
    <property type="entry name" value="PROTEIN MISATO HOMOLOG 1"/>
    <property type="match status" value="1"/>
</dbReference>
<comment type="subcellular location">
    <subcellularLocation>
        <location evidence="2">Mitochondrion</location>
    </subcellularLocation>
</comment>